<proteinExistence type="predicted"/>
<reference evidence="2 3" key="1">
    <citation type="submission" date="2016-01" db="EMBL/GenBank/DDBJ databases">
        <title>Whole genome sequencing of Myroides marinus L41.</title>
        <authorList>
            <person name="Hong K.W."/>
        </authorList>
    </citation>
    <scope>NUCLEOTIDE SEQUENCE [LARGE SCALE GENOMIC DNA]</scope>
    <source>
        <strain evidence="2 3">L41</strain>
    </source>
</reference>
<evidence type="ECO:0000313" key="2">
    <source>
        <dbReference type="EMBL" id="KZE79819.1"/>
    </source>
</evidence>
<organism evidence="2 3">
    <name type="scientific">Myroides marinus</name>
    <dbReference type="NCBI Taxonomy" id="703342"/>
    <lineage>
        <taxon>Bacteria</taxon>
        <taxon>Pseudomonadati</taxon>
        <taxon>Bacteroidota</taxon>
        <taxon>Flavobacteriia</taxon>
        <taxon>Flavobacteriales</taxon>
        <taxon>Flavobacteriaceae</taxon>
        <taxon>Myroides</taxon>
    </lineage>
</organism>
<dbReference type="RefSeq" id="WP_038986116.1">
    <property type="nucleotide sequence ID" value="NZ_JWJO01000021.1"/>
</dbReference>
<keyword evidence="3" id="KW-1185">Reference proteome</keyword>
<dbReference type="PANTHER" id="PTHR32114:SF2">
    <property type="entry name" value="ABC TRANSPORTER ABCH.3"/>
    <property type="match status" value="1"/>
</dbReference>
<dbReference type="Gene3D" id="3.40.50.300">
    <property type="entry name" value="P-loop containing nucleotide triphosphate hydrolases"/>
    <property type="match status" value="2"/>
</dbReference>
<accession>A0A161S521</accession>
<name>A0A161S521_9FLAO</name>
<sequence length="1014" mass="116851">MIPIKLTIEGLYSYQEKQVIDFTSLIEAGLFGIFGKVGSGKSSILEAISFGLYGETERMNSRDNRAYNMMNLKSDRSVIDFEFYNFKDEKYRIYREFRRNAKRFDDVKRGEATLYKDEDGIWVPQKELNIQEVVGLSYENFKRTIIIPQGKFREFIELGGKDRTKMMQEIFGLDRFDLADKTKRIYSSTKESLNLIEGELKSFSQVTTEEIAQKKALHVQESEKSNELAKVFKQENESYQQLKGLKDDFEALTQKKVELGQLEERLPQIIEQKKELVQYEQLDKAFSTVLVEQKNTADKVTNREARLAVVTKETTELESQFKKVTDELKVAEQQYAGLEHLKAELYELNLIKEIKQAHIAKSALLERFQKGKTYVVEAEKALEGSKQTLAAKESELNAIKASRIDMTVLMAIDAWFNQQAFIHNNIQGVQQTLSVLNTDIQAVDQDIAGLKLKDINHWEQELENYRHHFEKEINDIEVELRNHRVTQQLAQYANELHDGQPCPLCGSAHHPHILQGGDVSVAIQQCELRLTDIKDKQDRLKKYERKTVGLFDKKKLLMTQWQENQQKEQDLKLQLDQHKNNFVWTIIEKANEVQFIELKKQAELVNQQIDTLENQYNTLTKEVEQHRGQVDKFTKELSVIEVEGAGLESEIQSKSTQIIRLQIDTYLSLEETLLAQQVKQREANVMLIEQRYKDLTNQYQILSPKLASVQAEMKVIQAELVELRVVVDQLQEQIKTLLSTHQLQSLEEVLAVLNKQINVADRREQIQAFEVQLEVVRSAVNALETKLKDIDFDQEKFAKQQEIITQLEQQVKEATESVAKLAGDVERLEKDYAKKQELQKQYDAIEKRATNLSTLLNMFSGAGFVNYVSAIYLKNLCDMANARFHRLTNNQLSLQLNEANEFEIIDYLNNGKARSVKTLSGGQSFQVSLSLALALAESVQSLSKSDKNFFFIDEGFGTQDSESVNIVFETLSNLHKENRIVGIISHVDELQERIPMSLSVVKDEERGSEVVMNY</sequence>
<dbReference type="SUPFAM" id="SSF52540">
    <property type="entry name" value="P-loop containing nucleoside triphosphate hydrolases"/>
    <property type="match status" value="2"/>
</dbReference>
<dbReference type="Proteomes" id="UP000076630">
    <property type="component" value="Unassembled WGS sequence"/>
</dbReference>
<feature type="coiled-coil region" evidence="1">
    <location>
        <begin position="678"/>
        <end position="855"/>
    </location>
</feature>
<feature type="coiled-coil region" evidence="1">
    <location>
        <begin position="595"/>
        <end position="636"/>
    </location>
</feature>
<comment type="caution">
    <text evidence="2">The sequence shown here is derived from an EMBL/GenBank/DDBJ whole genome shotgun (WGS) entry which is preliminary data.</text>
</comment>
<evidence type="ECO:0000256" key="1">
    <source>
        <dbReference type="SAM" id="Coils"/>
    </source>
</evidence>
<dbReference type="AlphaFoldDB" id="A0A161S521"/>
<dbReference type="OrthoDB" id="9795626at2"/>
<dbReference type="Pfam" id="PF13558">
    <property type="entry name" value="SbcC_Walker_B"/>
    <property type="match status" value="1"/>
</dbReference>
<keyword evidence="1" id="KW-0175">Coiled coil</keyword>
<feature type="coiled-coil region" evidence="1">
    <location>
        <begin position="314"/>
        <end position="348"/>
    </location>
</feature>
<gene>
    <name evidence="2" type="ORF">AV926_11650</name>
</gene>
<keyword evidence="2" id="KW-0269">Exonuclease</keyword>
<dbReference type="InterPro" id="IPR027417">
    <property type="entry name" value="P-loop_NTPase"/>
</dbReference>
<dbReference type="GO" id="GO:0004527">
    <property type="term" value="F:exonuclease activity"/>
    <property type="evidence" value="ECO:0007669"/>
    <property type="project" value="UniProtKB-KW"/>
</dbReference>
<dbReference type="Gene3D" id="1.10.287.1490">
    <property type="match status" value="1"/>
</dbReference>
<dbReference type="PANTHER" id="PTHR32114">
    <property type="entry name" value="ABC TRANSPORTER ABCH.3"/>
    <property type="match status" value="1"/>
</dbReference>
<dbReference type="EMBL" id="LQNU01000059">
    <property type="protein sequence ID" value="KZE79819.1"/>
    <property type="molecule type" value="Genomic_DNA"/>
</dbReference>
<evidence type="ECO:0000313" key="3">
    <source>
        <dbReference type="Proteomes" id="UP000076630"/>
    </source>
</evidence>
<protein>
    <submittedName>
        <fullName evidence="2">Exonuclease SbcC</fullName>
    </submittedName>
</protein>
<keyword evidence="2" id="KW-0540">Nuclease</keyword>
<keyword evidence="2" id="KW-0378">Hydrolase</keyword>